<dbReference type="GO" id="GO:0005886">
    <property type="term" value="C:plasma membrane"/>
    <property type="evidence" value="ECO:0007669"/>
    <property type="project" value="UniProtKB-SubCell"/>
</dbReference>
<keyword evidence="8 9" id="KW-0472">Membrane</keyword>
<name>A0A0K6H692_9GAMM</name>
<comment type="function">
    <text evidence="9">Component of the type II secretion system required for the energy-dependent secretion of extracellular factors such as proteases and toxins from the periplasm.</text>
</comment>
<feature type="transmembrane region" description="Helical" evidence="9">
    <location>
        <begin position="30"/>
        <end position="52"/>
    </location>
</feature>
<dbReference type="EMBL" id="CYHB01000004">
    <property type="protein sequence ID" value="CUA86505.1"/>
    <property type="molecule type" value="Genomic_DNA"/>
</dbReference>
<dbReference type="OrthoDB" id="6121517at2"/>
<keyword evidence="13" id="KW-1185">Reference proteome</keyword>
<evidence type="ECO:0000256" key="9">
    <source>
        <dbReference type="RuleBase" id="RU368030"/>
    </source>
</evidence>
<dbReference type="SUPFAM" id="SSF54523">
    <property type="entry name" value="Pili subunits"/>
    <property type="match status" value="1"/>
</dbReference>
<reference evidence="13" key="1">
    <citation type="submission" date="2015-08" db="EMBL/GenBank/DDBJ databases">
        <authorList>
            <person name="Varghese N."/>
        </authorList>
    </citation>
    <scope>NUCLEOTIDE SEQUENCE [LARGE SCALE GENOMIC DNA]</scope>
    <source>
        <strain evidence="13">DSM 27808</strain>
    </source>
</reference>
<dbReference type="PANTHER" id="PTHR38779:SF2">
    <property type="entry name" value="TYPE II SECRETION SYSTEM PROTEIN I-RELATED"/>
    <property type="match status" value="1"/>
</dbReference>
<evidence type="ECO:0000256" key="7">
    <source>
        <dbReference type="ARBA" id="ARBA00022989"/>
    </source>
</evidence>
<dbReference type="InterPro" id="IPR010052">
    <property type="entry name" value="T2SS_protein-GspI"/>
</dbReference>
<proteinExistence type="inferred from homology"/>
<keyword evidence="4 9" id="KW-0488">Methylation</keyword>
<evidence type="ECO:0000256" key="3">
    <source>
        <dbReference type="ARBA" id="ARBA00022475"/>
    </source>
</evidence>
<dbReference type="InterPro" id="IPR012902">
    <property type="entry name" value="N_methyl_site"/>
</dbReference>
<dbReference type="NCBIfam" id="TIGR01707">
    <property type="entry name" value="gspI"/>
    <property type="match status" value="1"/>
</dbReference>
<organism evidence="12 13">
    <name type="scientific">Pseudidiomarina woesei</name>
    <dbReference type="NCBI Taxonomy" id="1381080"/>
    <lineage>
        <taxon>Bacteria</taxon>
        <taxon>Pseudomonadati</taxon>
        <taxon>Pseudomonadota</taxon>
        <taxon>Gammaproteobacteria</taxon>
        <taxon>Alteromonadales</taxon>
        <taxon>Idiomarinaceae</taxon>
        <taxon>Pseudidiomarina</taxon>
    </lineage>
</organism>
<dbReference type="Pfam" id="PF07963">
    <property type="entry name" value="N_methyl"/>
    <property type="match status" value="1"/>
</dbReference>
<evidence type="ECO:0000256" key="2">
    <source>
        <dbReference type="ARBA" id="ARBA00008358"/>
    </source>
</evidence>
<evidence type="ECO:0000313" key="12">
    <source>
        <dbReference type="EMBL" id="CUA86505.1"/>
    </source>
</evidence>
<keyword evidence="5 9" id="KW-0997">Cell inner membrane</keyword>
<evidence type="ECO:0000256" key="5">
    <source>
        <dbReference type="ARBA" id="ARBA00022519"/>
    </source>
</evidence>
<evidence type="ECO:0000256" key="1">
    <source>
        <dbReference type="ARBA" id="ARBA00004377"/>
    </source>
</evidence>
<dbReference type="Gene3D" id="3.30.1300.30">
    <property type="entry name" value="GSPII I/J protein-like"/>
    <property type="match status" value="1"/>
</dbReference>
<dbReference type="InterPro" id="IPR045584">
    <property type="entry name" value="Pilin-like"/>
</dbReference>
<evidence type="ECO:0000256" key="10">
    <source>
        <dbReference type="SAM" id="MobiDB-lite"/>
    </source>
</evidence>
<keyword evidence="3" id="KW-1003">Cell membrane</keyword>
<evidence type="ECO:0000256" key="4">
    <source>
        <dbReference type="ARBA" id="ARBA00022481"/>
    </source>
</evidence>
<evidence type="ECO:0000256" key="8">
    <source>
        <dbReference type="ARBA" id="ARBA00023136"/>
    </source>
</evidence>
<feature type="region of interest" description="Disordered" evidence="10">
    <location>
        <begin position="1"/>
        <end position="25"/>
    </location>
</feature>
<dbReference type="NCBIfam" id="TIGR02532">
    <property type="entry name" value="IV_pilin_GFxxxE"/>
    <property type="match status" value="1"/>
</dbReference>
<dbReference type="GO" id="GO:0015628">
    <property type="term" value="P:protein secretion by the type II secretion system"/>
    <property type="evidence" value="ECO:0007669"/>
    <property type="project" value="UniProtKB-UniRule"/>
</dbReference>
<accession>A0A0K6H692</accession>
<dbReference type="Pfam" id="PF02501">
    <property type="entry name" value="T2SSI"/>
    <property type="match status" value="1"/>
</dbReference>
<evidence type="ECO:0000313" key="13">
    <source>
        <dbReference type="Proteomes" id="UP000182598"/>
    </source>
</evidence>
<dbReference type="PANTHER" id="PTHR38779">
    <property type="entry name" value="TYPE II SECRETION SYSTEM PROTEIN I-RELATED"/>
    <property type="match status" value="1"/>
</dbReference>
<comment type="similarity">
    <text evidence="2 9">Belongs to the GSP I family.</text>
</comment>
<dbReference type="PROSITE" id="PS00409">
    <property type="entry name" value="PROKAR_NTER_METHYL"/>
    <property type="match status" value="1"/>
</dbReference>
<evidence type="ECO:0000259" key="11">
    <source>
        <dbReference type="Pfam" id="PF02501"/>
    </source>
</evidence>
<gene>
    <name evidence="12" type="ORF">Ga0061064_1505</name>
</gene>
<dbReference type="RefSeq" id="WP_082432506.1">
    <property type="nucleotide sequence ID" value="NZ_CYHB01000004.1"/>
</dbReference>
<dbReference type="Proteomes" id="UP000182598">
    <property type="component" value="Unassembled WGS sequence"/>
</dbReference>
<comment type="PTM">
    <text evidence="9">Cleaved by prepilin peptidase.</text>
</comment>
<comment type="subcellular location">
    <subcellularLocation>
        <location evidence="1 9">Cell inner membrane</location>
        <topology evidence="1 9">Single-pass membrane protein</topology>
    </subcellularLocation>
</comment>
<sequence length="146" mass="15894">MTHATASRRLTPVARRSTPGRAQRGQSSGFTLVEVMFALGIFAMAALAAVAATSQHLNNLNYMQDKSLAQYAGANALARISLEYPPENNDTGVETVGGKQWHWRAEVLETQTQDVFYVTIRVYDTANMPTDDSGALVVLSRYLGAN</sequence>
<keyword evidence="7 9" id="KW-1133">Transmembrane helix</keyword>
<dbReference type="GO" id="GO:0015627">
    <property type="term" value="C:type II protein secretion system complex"/>
    <property type="evidence" value="ECO:0007669"/>
    <property type="project" value="UniProtKB-UniRule"/>
</dbReference>
<comment type="subunit">
    <text evidence="9">Type II secretion is composed of four main components: the outer membrane complex, the inner membrane complex, the cytoplasmic secretion ATPase and the periplasm-spanning pseudopilus.</text>
</comment>
<evidence type="ECO:0000256" key="6">
    <source>
        <dbReference type="ARBA" id="ARBA00022692"/>
    </source>
</evidence>
<dbReference type="AlphaFoldDB" id="A0A0K6H692"/>
<keyword evidence="6 9" id="KW-0812">Transmembrane</keyword>
<protein>
    <recommendedName>
        <fullName evidence="9">Type II secretion system protein I</fullName>
        <shortName evidence="9">T2SS minor pseudopilin I</shortName>
    </recommendedName>
</protein>
<feature type="domain" description="Type II secretion system protein GspI C-terminal" evidence="11">
    <location>
        <begin position="63"/>
        <end position="143"/>
    </location>
</feature>
<dbReference type="InterPro" id="IPR003413">
    <property type="entry name" value="T2SS_GspI_C"/>
</dbReference>